<dbReference type="OMA" id="RETDEHM"/>
<dbReference type="InterPro" id="IPR007110">
    <property type="entry name" value="Ig-like_dom"/>
</dbReference>
<proteinExistence type="predicted"/>
<organism evidence="6 7">
    <name type="scientific">Suricata suricatta</name>
    <name type="common">Meerkat</name>
    <dbReference type="NCBI Taxonomy" id="37032"/>
    <lineage>
        <taxon>Eukaryota</taxon>
        <taxon>Metazoa</taxon>
        <taxon>Chordata</taxon>
        <taxon>Craniata</taxon>
        <taxon>Vertebrata</taxon>
        <taxon>Euteleostomi</taxon>
        <taxon>Mammalia</taxon>
        <taxon>Eutheria</taxon>
        <taxon>Laurasiatheria</taxon>
        <taxon>Carnivora</taxon>
        <taxon>Feliformia</taxon>
        <taxon>Herpestidae</taxon>
        <taxon>Suricata</taxon>
    </lineage>
</organism>
<evidence type="ECO:0000256" key="4">
    <source>
        <dbReference type="SAM" id="SignalP"/>
    </source>
</evidence>
<dbReference type="GO" id="GO:0002250">
    <property type="term" value="P:adaptive immune response"/>
    <property type="evidence" value="ECO:0007669"/>
    <property type="project" value="UniProtKB-KW"/>
</dbReference>
<keyword evidence="7" id="KW-1185">Reference proteome</keyword>
<dbReference type="Proteomes" id="UP000472268">
    <property type="component" value="Chromosome 5"/>
</dbReference>
<dbReference type="PROSITE" id="PS50835">
    <property type="entry name" value="IG_LIKE"/>
    <property type="match status" value="1"/>
</dbReference>
<name>A0A673SY90_SURSU</name>
<dbReference type="InterPro" id="IPR050199">
    <property type="entry name" value="IgHV"/>
</dbReference>
<reference evidence="6" key="2">
    <citation type="submission" date="2025-08" db="UniProtKB">
        <authorList>
            <consortium name="Ensembl"/>
        </authorList>
    </citation>
    <scope>IDENTIFICATION</scope>
</reference>
<evidence type="ECO:0000259" key="5">
    <source>
        <dbReference type="PROSITE" id="PS50835"/>
    </source>
</evidence>
<dbReference type="Gene3D" id="2.60.40.10">
    <property type="entry name" value="Immunoglobulins"/>
    <property type="match status" value="1"/>
</dbReference>
<dbReference type="InterPro" id="IPR013783">
    <property type="entry name" value="Ig-like_fold"/>
</dbReference>
<feature type="domain" description="Ig-like" evidence="5">
    <location>
        <begin position="11"/>
        <end position="103"/>
    </location>
</feature>
<dbReference type="Pfam" id="PF07686">
    <property type="entry name" value="V-set"/>
    <property type="match status" value="1"/>
</dbReference>
<reference evidence="6" key="3">
    <citation type="submission" date="2025-09" db="UniProtKB">
        <authorList>
            <consortium name="Ensembl"/>
        </authorList>
    </citation>
    <scope>IDENTIFICATION</scope>
</reference>
<reference evidence="6 7" key="1">
    <citation type="submission" date="2019-05" db="EMBL/GenBank/DDBJ databases">
        <title>A Chromosome-scale Meerkat (S. suricatta) Genome Assembly.</title>
        <authorList>
            <person name="Dudchenko O."/>
            <person name="Lieberman Aiden E."/>
            <person name="Tung J."/>
            <person name="Barreiro L.B."/>
            <person name="Clutton-Brock T.H."/>
        </authorList>
    </citation>
    <scope>NUCLEOTIDE SEQUENCE [LARGE SCALE GENOMIC DNA]</scope>
</reference>
<protein>
    <recommendedName>
        <fullName evidence="5">Ig-like domain-containing protein</fullName>
    </recommendedName>
</protein>
<dbReference type="AlphaFoldDB" id="A0A673SY90"/>
<keyword evidence="4" id="KW-0732">Signal</keyword>
<keyword evidence="2" id="KW-1064">Adaptive immunity</keyword>
<evidence type="ECO:0000256" key="2">
    <source>
        <dbReference type="ARBA" id="ARBA00023130"/>
    </source>
</evidence>
<feature type="chain" id="PRO_5025676671" description="Ig-like domain-containing protein" evidence="4">
    <location>
        <begin position="16"/>
        <end position="184"/>
    </location>
</feature>
<evidence type="ECO:0000256" key="3">
    <source>
        <dbReference type="ARBA" id="ARBA00043265"/>
    </source>
</evidence>
<dbReference type="PANTHER" id="PTHR23266">
    <property type="entry name" value="IMMUNOGLOBULIN HEAVY CHAIN"/>
    <property type="match status" value="1"/>
</dbReference>
<keyword evidence="3" id="KW-1280">Immunoglobulin</keyword>
<sequence>MWVLLLLCVVSQVNLKMESQVNRPSQSLSFTCITTGFSSYEMNWVRQAPEKGLEWVSYINSGGSTSYADSVKSRFTISRGNAKNSVALQMNSLRPEDTTMYFCARHTVRGHQCESRHKLPCRKGCSPPGCAHSAQFWFVFPGAGADGGYRQVSCQSLGLPFHSSVFPRETDEHMILCLPIHSLN</sequence>
<evidence type="ECO:0000313" key="7">
    <source>
        <dbReference type="Proteomes" id="UP000472268"/>
    </source>
</evidence>
<feature type="signal peptide" evidence="4">
    <location>
        <begin position="1"/>
        <end position="15"/>
    </location>
</feature>
<accession>A0A673SY90</accession>
<dbReference type="SMART" id="SM00406">
    <property type="entry name" value="IGv"/>
    <property type="match status" value="1"/>
</dbReference>
<evidence type="ECO:0000256" key="1">
    <source>
        <dbReference type="ARBA" id="ARBA00022859"/>
    </source>
</evidence>
<keyword evidence="1" id="KW-0391">Immunity</keyword>
<dbReference type="GO" id="GO:0019814">
    <property type="term" value="C:immunoglobulin complex"/>
    <property type="evidence" value="ECO:0007669"/>
    <property type="project" value="UniProtKB-KW"/>
</dbReference>
<dbReference type="InterPro" id="IPR036179">
    <property type="entry name" value="Ig-like_dom_sf"/>
</dbReference>
<dbReference type="GO" id="GO:0005576">
    <property type="term" value="C:extracellular region"/>
    <property type="evidence" value="ECO:0007669"/>
    <property type="project" value="UniProtKB-ARBA"/>
</dbReference>
<dbReference type="SUPFAM" id="SSF48726">
    <property type="entry name" value="Immunoglobulin"/>
    <property type="match status" value="1"/>
</dbReference>
<dbReference type="InterPro" id="IPR013106">
    <property type="entry name" value="Ig_V-set"/>
</dbReference>
<evidence type="ECO:0000313" key="6">
    <source>
        <dbReference type="Ensembl" id="ENSSSUP00005001769.1"/>
    </source>
</evidence>
<dbReference type="Ensembl" id="ENSSSUT00005002071.1">
    <property type="protein sequence ID" value="ENSSSUP00005001769.1"/>
    <property type="gene ID" value="ENSSSUG00005001229.1"/>
</dbReference>